<gene>
    <name evidence="2" type="ORF">Pcinc_037247</name>
</gene>
<feature type="region of interest" description="Disordered" evidence="1">
    <location>
        <begin position="77"/>
        <end position="103"/>
    </location>
</feature>
<evidence type="ECO:0000256" key="1">
    <source>
        <dbReference type="SAM" id="MobiDB-lite"/>
    </source>
</evidence>
<evidence type="ECO:0000313" key="3">
    <source>
        <dbReference type="Proteomes" id="UP001286313"/>
    </source>
</evidence>
<keyword evidence="3" id="KW-1185">Reference proteome</keyword>
<reference evidence="2" key="1">
    <citation type="submission" date="2023-10" db="EMBL/GenBank/DDBJ databases">
        <title>Genome assemblies of two species of porcelain crab, Petrolisthes cinctipes and Petrolisthes manimaculis (Anomura: Porcellanidae).</title>
        <authorList>
            <person name="Angst P."/>
        </authorList>
    </citation>
    <scope>NUCLEOTIDE SEQUENCE</scope>
    <source>
        <strain evidence="2">PB745_01</strain>
        <tissue evidence="2">Gill</tissue>
    </source>
</reference>
<feature type="compositionally biased region" description="Basic and acidic residues" evidence="1">
    <location>
        <begin position="91"/>
        <end position="103"/>
    </location>
</feature>
<dbReference type="AlphaFoldDB" id="A0AAE1BUF1"/>
<accession>A0AAE1BUF1</accession>
<sequence length="103" mass="10772">MASSSSDAESPPTDGDDVTTVGPSDWGSGAARRGHKTVSTSPLLHHPTVHISSPSSNPIITQHIAPLWSVGDLVKAEAARSKTGRNRRARGKGEKEGMDTDSD</sequence>
<evidence type="ECO:0000313" key="2">
    <source>
        <dbReference type="EMBL" id="KAK3856427.1"/>
    </source>
</evidence>
<dbReference type="Proteomes" id="UP001286313">
    <property type="component" value="Unassembled WGS sequence"/>
</dbReference>
<comment type="caution">
    <text evidence="2">The sequence shown here is derived from an EMBL/GenBank/DDBJ whole genome shotgun (WGS) entry which is preliminary data.</text>
</comment>
<feature type="region of interest" description="Disordered" evidence="1">
    <location>
        <begin position="1"/>
        <end position="58"/>
    </location>
</feature>
<dbReference type="EMBL" id="JAWQEG010005889">
    <property type="protein sequence ID" value="KAK3856427.1"/>
    <property type="molecule type" value="Genomic_DNA"/>
</dbReference>
<name>A0AAE1BUF1_PETCI</name>
<protein>
    <submittedName>
        <fullName evidence="2">Uncharacterized protein</fullName>
    </submittedName>
</protein>
<organism evidence="2 3">
    <name type="scientific">Petrolisthes cinctipes</name>
    <name type="common">Flat porcelain crab</name>
    <dbReference type="NCBI Taxonomy" id="88211"/>
    <lineage>
        <taxon>Eukaryota</taxon>
        <taxon>Metazoa</taxon>
        <taxon>Ecdysozoa</taxon>
        <taxon>Arthropoda</taxon>
        <taxon>Crustacea</taxon>
        <taxon>Multicrustacea</taxon>
        <taxon>Malacostraca</taxon>
        <taxon>Eumalacostraca</taxon>
        <taxon>Eucarida</taxon>
        <taxon>Decapoda</taxon>
        <taxon>Pleocyemata</taxon>
        <taxon>Anomura</taxon>
        <taxon>Galatheoidea</taxon>
        <taxon>Porcellanidae</taxon>
        <taxon>Petrolisthes</taxon>
    </lineage>
</organism>
<proteinExistence type="predicted"/>